<organism evidence="2 3">
    <name type="scientific">Pelomonas aquatica</name>
    <dbReference type="NCBI Taxonomy" id="431058"/>
    <lineage>
        <taxon>Bacteria</taxon>
        <taxon>Pseudomonadati</taxon>
        <taxon>Pseudomonadota</taxon>
        <taxon>Betaproteobacteria</taxon>
        <taxon>Burkholderiales</taxon>
        <taxon>Sphaerotilaceae</taxon>
        <taxon>Roseateles</taxon>
    </lineage>
</organism>
<evidence type="ECO:0000256" key="1">
    <source>
        <dbReference type="SAM" id="Phobius"/>
    </source>
</evidence>
<keyword evidence="1" id="KW-0812">Transmembrane</keyword>
<keyword evidence="1" id="KW-1133">Transmembrane helix</keyword>
<proteinExistence type="predicted"/>
<dbReference type="RefSeq" id="WP_268150556.1">
    <property type="nucleotide sequence ID" value="NZ_JAPPUW010000009.1"/>
</dbReference>
<accession>A0A9X4R2H4</accession>
<keyword evidence="1" id="KW-0472">Membrane</keyword>
<protein>
    <submittedName>
        <fullName evidence="2">DUF2933 domain-containing protein</fullName>
    </submittedName>
</protein>
<dbReference type="AlphaFoldDB" id="A0A9X4R2H4"/>
<dbReference type="InterPro" id="IPR021682">
    <property type="entry name" value="DUF2933"/>
</dbReference>
<dbReference type="Proteomes" id="UP001152766">
    <property type="component" value="Unassembled WGS sequence"/>
</dbReference>
<dbReference type="EMBL" id="SGUG01000001">
    <property type="protein sequence ID" value="MDG0860952.1"/>
    <property type="molecule type" value="Genomic_DNA"/>
</dbReference>
<reference evidence="2" key="1">
    <citation type="submission" date="2019-02" db="EMBL/GenBank/DDBJ databases">
        <title>Draft genome of the type strain Pelomonas aquatica CCUG 52575T.</title>
        <authorList>
            <person name="Gomila M."/>
            <person name="Lalucat J."/>
        </authorList>
    </citation>
    <scope>NUCLEOTIDE SEQUENCE</scope>
    <source>
        <strain evidence="2">CCUG 52575</strain>
    </source>
</reference>
<gene>
    <name evidence="2" type="ORF">EXJ73_00490</name>
</gene>
<evidence type="ECO:0000313" key="3">
    <source>
        <dbReference type="Proteomes" id="UP001152766"/>
    </source>
</evidence>
<comment type="caution">
    <text evidence="2">The sequence shown here is derived from an EMBL/GenBank/DDBJ whole genome shotgun (WGS) entry which is preliminary data.</text>
</comment>
<dbReference type="Pfam" id="PF11666">
    <property type="entry name" value="DUF2933"/>
    <property type="match status" value="1"/>
</dbReference>
<feature type="transmembrane region" description="Helical" evidence="1">
    <location>
        <begin position="12"/>
        <end position="32"/>
    </location>
</feature>
<evidence type="ECO:0000313" key="2">
    <source>
        <dbReference type="EMBL" id="MDG0860952.1"/>
    </source>
</evidence>
<feature type="transmembrane region" description="Helical" evidence="1">
    <location>
        <begin position="38"/>
        <end position="57"/>
    </location>
</feature>
<name>A0A9X4R2H4_9BURK</name>
<keyword evidence="3" id="KW-1185">Reference proteome</keyword>
<sequence>MDNDHRDMPSFWRSPAGLALLVALAVMGFYLLTEHTAHVFGVLPYLLLFACPLMHLFMHHGHGRHGHGSDDDEQRRQ</sequence>